<dbReference type="AlphaFoldDB" id="A0A8J2Z949"/>
<dbReference type="PANTHER" id="PTHR43163">
    <property type="entry name" value="DIPEPTIDE TRANSPORT SYSTEM PERMEASE PROTEIN DPPB-RELATED"/>
    <property type="match status" value="1"/>
</dbReference>
<dbReference type="GO" id="GO:0005886">
    <property type="term" value="C:plasma membrane"/>
    <property type="evidence" value="ECO:0007669"/>
    <property type="project" value="UniProtKB-SubCell"/>
</dbReference>
<keyword evidence="5 7" id="KW-1133">Transmembrane helix</keyword>
<gene>
    <name evidence="9" type="ORF">GCM10010964_07830</name>
</gene>
<proteinExistence type="inferred from homology"/>
<keyword evidence="2 7" id="KW-0813">Transport</keyword>
<dbReference type="Proteomes" id="UP000597507">
    <property type="component" value="Unassembled WGS sequence"/>
</dbReference>
<evidence type="ECO:0000256" key="3">
    <source>
        <dbReference type="ARBA" id="ARBA00022475"/>
    </source>
</evidence>
<evidence type="ECO:0000256" key="5">
    <source>
        <dbReference type="ARBA" id="ARBA00022989"/>
    </source>
</evidence>
<feature type="transmembrane region" description="Helical" evidence="7">
    <location>
        <begin position="101"/>
        <end position="124"/>
    </location>
</feature>
<keyword evidence="6 7" id="KW-0472">Membrane</keyword>
<name>A0A8J2Z949_9PROT</name>
<keyword evidence="10" id="KW-1185">Reference proteome</keyword>
<evidence type="ECO:0000313" key="10">
    <source>
        <dbReference type="Proteomes" id="UP000597507"/>
    </source>
</evidence>
<dbReference type="Gene3D" id="1.10.3720.10">
    <property type="entry name" value="MetI-like"/>
    <property type="match status" value="1"/>
</dbReference>
<organism evidence="9 10">
    <name type="scientific">Caldovatus sediminis</name>
    <dbReference type="NCBI Taxonomy" id="2041189"/>
    <lineage>
        <taxon>Bacteria</taxon>
        <taxon>Pseudomonadati</taxon>
        <taxon>Pseudomonadota</taxon>
        <taxon>Alphaproteobacteria</taxon>
        <taxon>Acetobacterales</taxon>
        <taxon>Roseomonadaceae</taxon>
        <taxon>Caldovatus</taxon>
    </lineage>
</organism>
<evidence type="ECO:0000256" key="7">
    <source>
        <dbReference type="RuleBase" id="RU363032"/>
    </source>
</evidence>
<evidence type="ECO:0000256" key="6">
    <source>
        <dbReference type="ARBA" id="ARBA00023136"/>
    </source>
</evidence>
<dbReference type="PANTHER" id="PTHR43163:SF9">
    <property type="entry name" value="ABC TRANSPORTER PERMEASE PROTEIN"/>
    <property type="match status" value="1"/>
</dbReference>
<evidence type="ECO:0000259" key="8">
    <source>
        <dbReference type="PROSITE" id="PS50928"/>
    </source>
</evidence>
<keyword evidence="3" id="KW-1003">Cell membrane</keyword>
<reference evidence="9 10" key="1">
    <citation type="journal article" date="2014" name="Int. J. Syst. Evol. Microbiol.">
        <title>Complete genome sequence of Corynebacterium casei LMG S-19264T (=DSM 44701T), isolated from a smear-ripened cheese.</title>
        <authorList>
            <consortium name="US DOE Joint Genome Institute (JGI-PGF)"/>
            <person name="Walter F."/>
            <person name="Albersmeier A."/>
            <person name="Kalinowski J."/>
            <person name="Ruckert C."/>
        </authorList>
    </citation>
    <scope>NUCLEOTIDE SEQUENCE [LARGE SCALE GENOMIC DNA]</scope>
    <source>
        <strain evidence="9 10">CGMCC 1.16330</strain>
    </source>
</reference>
<dbReference type="SUPFAM" id="SSF161098">
    <property type="entry name" value="MetI-like"/>
    <property type="match status" value="1"/>
</dbReference>
<dbReference type="InterPro" id="IPR035906">
    <property type="entry name" value="MetI-like_sf"/>
</dbReference>
<keyword evidence="4 7" id="KW-0812">Transmembrane</keyword>
<feature type="transmembrane region" description="Helical" evidence="7">
    <location>
        <begin position="136"/>
        <end position="157"/>
    </location>
</feature>
<dbReference type="GO" id="GO:0055085">
    <property type="term" value="P:transmembrane transport"/>
    <property type="evidence" value="ECO:0007669"/>
    <property type="project" value="InterPro"/>
</dbReference>
<dbReference type="EMBL" id="BMKS01000002">
    <property type="protein sequence ID" value="GGG22097.1"/>
    <property type="molecule type" value="Genomic_DNA"/>
</dbReference>
<dbReference type="InterPro" id="IPR000515">
    <property type="entry name" value="MetI-like"/>
</dbReference>
<feature type="domain" description="ABC transmembrane type-1" evidence="8">
    <location>
        <begin position="97"/>
        <end position="300"/>
    </location>
</feature>
<evidence type="ECO:0000256" key="2">
    <source>
        <dbReference type="ARBA" id="ARBA00022448"/>
    </source>
</evidence>
<feature type="transmembrane region" description="Helical" evidence="7">
    <location>
        <begin position="177"/>
        <end position="197"/>
    </location>
</feature>
<sequence length="314" mass="32182">MLRLVGARLVQIAVTLVALSFCAYGLIGLMPGDPIDLAIAADPRLSAEDAARLRALHGLDRPLLARYGAWAGMVLSGEFGFSRLFAQPAAAVLWPALGSTLVLLGAALAIAAAVGVGLGALAALRPRLAPAVDAVAVIGQSAPSFWLGMLLIILFAVRLGWLPAGGSAEAGAGAGEALRFLVLPVATLAIANLAAYARHSAAALGAALREPWIRSARARGAPERVVLWRHALPNAAVPILTIAALDAGALVSGALVTETVFARPGMGKLIYDAVMGNDYNLALLALLLAALVTMLATLAADLAQRALDPRLRDA</sequence>
<protein>
    <submittedName>
        <fullName evidence="9">Peptide ABC transporter permease</fullName>
    </submittedName>
</protein>
<evidence type="ECO:0000256" key="1">
    <source>
        <dbReference type="ARBA" id="ARBA00004651"/>
    </source>
</evidence>
<comment type="subcellular location">
    <subcellularLocation>
        <location evidence="1 7">Cell membrane</location>
        <topology evidence="1 7">Multi-pass membrane protein</topology>
    </subcellularLocation>
</comment>
<feature type="transmembrane region" description="Helical" evidence="7">
    <location>
        <begin position="237"/>
        <end position="261"/>
    </location>
</feature>
<dbReference type="CDD" id="cd06261">
    <property type="entry name" value="TM_PBP2"/>
    <property type="match status" value="1"/>
</dbReference>
<evidence type="ECO:0000313" key="9">
    <source>
        <dbReference type="EMBL" id="GGG22097.1"/>
    </source>
</evidence>
<comment type="similarity">
    <text evidence="7">Belongs to the binding-protein-dependent transport system permease family.</text>
</comment>
<dbReference type="RefSeq" id="WP_188898677.1">
    <property type="nucleotide sequence ID" value="NZ_BMKS01000002.1"/>
</dbReference>
<feature type="transmembrane region" description="Helical" evidence="7">
    <location>
        <begin position="281"/>
        <end position="303"/>
    </location>
</feature>
<feature type="transmembrane region" description="Helical" evidence="7">
    <location>
        <begin position="7"/>
        <end position="27"/>
    </location>
</feature>
<comment type="caution">
    <text evidence="9">The sequence shown here is derived from an EMBL/GenBank/DDBJ whole genome shotgun (WGS) entry which is preliminary data.</text>
</comment>
<accession>A0A8J2Z949</accession>
<dbReference type="PROSITE" id="PS50928">
    <property type="entry name" value="ABC_TM1"/>
    <property type="match status" value="1"/>
</dbReference>
<evidence type="ECO:0000256" key="4">
    <source>
        <dbReference type="ARBA" id="ARBA00022692"/>
    </source>
</evidence>
<dbReference type="Pfam" id="PF00528">
    <property type="entry name" value="BPD_transp_1"/>
    <property type="match status" value="1"/>
</dbReference>